<proteinExistence type="predicted"/>
<accession>A0A0X3NZB8</accession>
<reference evidence="1" key="1">
    <citation type="submission" date="2016-01" db="EMBL/GenBank/DDBJ databases">
        <title>Reference transcriptome for the parasite Schistocephalus solidus: insights into the molecular evolution of parasitism.</title>
        <authorList>
            <person name="Hebert F.O."/>
            <person name="Grambauer S."/>
            <person name="Barber I."/>
            <person name="Landry C.R."/>
            <person name="Aubin-Horth N."/>
        </authorList>
    </citation>
    <scope>NUCLEOTIDE SEQUENCE</scope>
</reference>
<dbReference type="AlphaFoldDB" id="A0A0X3NZB8"/>
<name>A0A0X3NZB8_SCHSO</name>
<protein>
    <submittedName>
        <fullName evidence="1">Uncharacterized protein</fullName>
    </submittedName>
</protein>
<dbReference type="EMBL" id="GEEE01018094">
    <property type="protein sequence ID" value="JAP45131.1"/>
    <property type="molecule type" value="Transcribed_RNA"/>
</dbReference>
<organism evidence="1">
    <name type="scientific">Schistocephalus solidus</name>
    <name type="common">Tapeworm</name>
    <dbReference type="NCBI Taxonomy" id="70667"/>
    <lineage>
        <taxon>Eukaryota</taxon>
        <taxon>Metazoa</taxon>
        <taxon>Spiralia</taxon>
        <taxon>Lophotrochozoa</taxon>
        <taxon>Platyhelminthes</taxon>
        <taxon>Cestoda</taxon>
        <taxon>Eucestoda</taxon>
        <taxon>Diphyllobothriidea</taxon>
        <taxon>Diphyllobothriidae</taxon>
        <taxon>Schistocephalus</taxon>
    </lineage>
</organism>
<sequence>MPYNIDQTFLKTQVHTFSPGLKRAAKNILLYFPSEFSEFRLVLLFWSFIRNSYDRLYHSKYTETGIFLCITMIMFKSLQTNQYALCPLRHKFSFSGKKATSV</sequence>
<evidence type="ECO:0000313" key="1">
    <source>
        <dbReference type="EMBL" id="JAP45131.1"/>
    </source>
</evidence>
<gene>
    <name evidence="1" type="ORF">TR87280</name>
</gene>